<dbReference type="Gene3D" id="3.40.190.150">
    <property type="entry name" value="Bordetella uptake gene, domain 1"/>
    <property type="match status" value="1"/>
</dbReference>
<dbReference type="Pfam" id="PF03401">
    <property type="entry name" value="TctC"/>
    <property type="match status" value="1"/>
</dbReference>
<evidence type="ECO:0000313" key="3">
    <source>
        <dbReference type="EMBL" id="SDO68841.1"/>
    </source>
</evidence>
<evidence type="ECO:0000256" key="1">
    <source>
        <dbReference type="ARBA" id="ARBA00006987"/>
    </source>
</evidence>
<feature type="signal peptide" evidence="2">
    <location>
        <begin position="1"/>
        <end position="29"/>
    </location>
</feature>
<sequence length="332" mass="35546">MQIKRRDFMGMAAAATAAGSMAPLSPAHAQSAAYPQKPITLVVPFAPGGLVDNSGRLMADRLGRELGVPVVVDNKGGAGGAMGSVYVARARPDGYTLIVTSQSTHVVNPAVNANLPYDAVKDFAPITLIDRLANVLLVNADLPVRSFADLVQYAQAHPGSLNYASAGTGSVSHLSMELLKSQAKMPMAHIPYRGAGVAVTDLIAGQVQVTWNNLSSNLANIRAGKLRALAVASPQRVPQLPDVPTFSELKLPDLNLTSWTGLAAPARTPDAIVQKLYQTMRKVLQDPATRRVWEDKGMMVPEDVKPQAYQAEIAERIQFYQRIAQANHIVLE</sequence>
<dbReference type="InterPro" id="IPR006311">
    <property type="entry name" value="TAT_signal"/>
</dbReference>
<keyword evidence="2" id="KW-0732">Signal</keyword>
<keyword evidence="4" id="KW-1185">Reference proteome</keyword>
<dbReference type="Gene3D" id="3.40.190.10">
    <property type="entry name" value="Periplasmic binding protein-like II"/>
    <property type="match status" value="1"/>
</dbReference>
<comment type="similarity">
    <text evidence="1">Belongs to the UPF0065 (bug) family.</text>
</comment>
<dbReference type="InterPro" id="IPR005064">
    <property type="entry name" value="BUG"/>
</dbReference>
<dbReference type="PANTHER" id="PTHR42928">
    <property type="entry name" value="TRICARBOXYLATE-BINDING PROTEIN"/>
    <property type="match status" value="1"/>
</dbReference>
<evidence type="ECO:0000313" key="4">
    <source>
        <dbReference type="Proteomes" id="UP000199317"/>
    </source>
</evidence>
<gene>
    <name evidence="3" type="ORF">SAMN04489708_102231</name>
</gene>
<evidence type="ECO:0000256" key="2">
    <source>
        <dbReference type="SAM" id="SignalP"/>
    </source>
</evidence>
<dbReference type="NCBIfam" id="TIGR01409">
    <property type="entry name" value="TAT_signal_seq"/>
    <property type="match status" value="1"/>
</dbReference>
<reference evidence="4" key="1">
    <citation type="submission" date="2016-10" db="EMBL/GenBank/DDBJ databases">
        <authorList>
            <person name="Varghese N."/>
            <person name="Submissions S."/>
        </authorList>
    </citation>
    <scope>NUCLEOTIDE SEQUENCE [LARGE SCALE GENOMIC DNA]</scope>
    <source>
        <strain evidence="4">DSM 17101</strain>
    </source>
</reference>
<dbReference type="PIRSF" id="PIRSF017082">
    <property type="entry name" value="YflP"/>
    <property type="match status" value="1"/>
</dbReference>
<dbReference type="PANTHER" id="PTHR42928:SF5">
    <property type="entry name" value="BLR1237 PROTEIN"/>
    <property type="match status" value="1"/>
</dbReference>
<accession>A0A1H0LLJ2</accession>
<organism evidence="3 4">
    <name type="scientific">Paracidovorax cattleyae</name>
    <dbReference type="NCBI Taxonomy" id="80868"/>
    <lineage>
        <taxon>Bacteria</taxon>
        <taxon>Pseudomonadati</taxon>
        <taxon>Pseudomonadota</taxon>
        <taxon>Betaproteobacteria</taxon>
        <taxon>Burkholderiales</taxon>
        <taxon>Comamonadaceae</taxon>
        <taxon>Paracidovorax</taxon>
    </lineage>
</organism>
<dbReference type="InterPro" id="IPR042100">
    <property type="entry name" value="Bug_dom1"/>
</dbReference>
<dbReference type="PROSITE" id="PS51318">
    <property type="entry name" value="TAT"/>
    <property type="match status" value="1"/>
</dbReference>
<dbReference type="CDD" id="cd07012">
    <property type="entry name" value="PBP2_Bug_TTT"/>
    <property type="match status" value="1"/>
</dbReference>
<dbReference type="InterPro" id="IPR019546">
    <property type="entry name" value="TAT_signal_bac_arc"/>
</dbReference>
<dbReference type="SUPFAM" id="SSF53850">
    <property type="entry name" value="Periplasmic binding protein-like II"/>
    <property type="match status" value="1"/>
</dbReference>
<dbReference type="AlphaFoldDB" id="A0A1H0LLJ2"/>
<dbReference type="RefSeq" id="WP_092832144.1">
    <property type="nucleotide sequence ID" value="NZ_FNJL01000002.1"/>
</dbReference>
<name>A0A1H0LLJ2_9BURK</name>
<proteinExistence type="inferred from homology"/>
<dbReference type="EMBL" id="FNJL01000002">
    <property type="protein sequence ID" value="SDO68841.1"/>
    <property type="molecule type" value="Genomic_DNA"/>
</dbReference>
<dbReference type="OrthoDB" id="8627295at2"/>
<feature type="chain" id="PRO_5011444455" evidence="2">
    <location>
        <begin position="30"/>
        <end position="332"/>
    </location>
</feature>
<protein>
    <submittedName>
        <fullName evidence="3">Tat (Twin-arginine translocation) pathway signal sequence</fullName>
    </submittedName>
</protein>
<dbReference type="Proteomes" id="UP000199317">
    <property type="component" value="Unassembled WGS sequence"/>
</dbReference>